<dbReference type="EMBL" id="VSSQ01003809">
    <property type="protein sequence ID" value="MPM22427.1"/>
    <property type="molecule type" value="Genomic_DNA"/>
</dbReference>
<sequence>MKEYRDIPKKVILLIITFSLGLLMIGCVKCKVESGKTENYMNAVVDDVTEEGIKVVPIDNENVNSDKDIINANSIIVNKNTISTDKLPELEKSDKIRIVYNGESVEEDPLKIEIVFAIYLLDEKGEVIPNE</sequence>
<proteinExistence type="predicted"/>
<protein>
    <submittedName>
        <fullName evidence="1">Uncharacterized protein</fullName>
    </submittedName>
</protein>
<dbReference type="PROSITE" id="PS51257">
    <property type="entry name" value="PROKAR_LIPOPROTEIN"/>
    <property type="match status" value="1"/>
</dbReference>
<dbReference type="AlphaFoldDB" id="A0A644Y2P8"/>
<organism evidence="1">
    <name type="scientific">bioreactor metagenome</name>
    <dbReference type="NCBI Taxonomy" id="1076179"/>
    <lineage>
        <taxon>unclassified sequences</taxon>
        <taxon>metagenomes</taxon>
        <taxon>ecological metagenomes</taxon>
    </lineage>
</organism>
<reference evidence="1" key="1">
    <citation type="submission" date="2019-08" db="EMBL/GenBank/DDBJ databases">
        <authorList>
            <person name="Kucharzyk K."/>
            <person name="Murdoch R.W."/>
            <person name="Higgins S."/>
            <person name="Loffler F."/>
        </authorList>
    </citation>
    <scope>NUCLEOTIDE SEQUENCE</scope>
</reference>
<evidence type="ECO:0000313" key="1">
    <source>
        <dbReference type="EMBL" id="MPM22427.1"/>
    </source>
</evidence>
<accession>A0A644Y2P8</accession>
<name>A0A644Y2P8_9ZZZZ</name>
<gene>
    <name evidence="1" type="ORF">SDC9_68882</name>
</gene>
<comment type="caution">
    <text evidence="1">The sequence shown here is derived from an EMBL/GenBank/DDBJ whole genome shotgun (WGS) entry which is preliminary data.</text>
</comment>